<feature type="region of interest" description="Disordered" evidence="1">
    <location>
        <begin position="177"/>
        <end position="211"/>
    </location>
</feature>
<dbReference type="OMA" id="EMQMNCE"/>
<dbReference type="PANTHER" id="PTHR33924">
    <property type="entry name" value="CATION-TRANSPORTING ATPASE"/>
    <property type="match status" value="1"/>
</dbReference>
<organism evidence="2 3">
    <name type="scientific">Chenopodium quinoa</name>
    <name type="common">Quinoa</name>
    <dbReference type="NCBI Taxonomy" id="63459"/>
    <lineage>
        <taxon>Eukaryota</taxon>
        <taxon>Viridiplantae</taxon>
        <taxon>Streptophyta</taxon>
        <taxon>Embryophyta</taxon>
        <taxon>Tracheophyta</taxon>
        <taxon>Spermatophyta</taxon>
        <taxon>Magnoliopsida</taxon>
        <taxon>eudicotyledons</taxon>
        <taxon>Gunneridae</taxon>
        <taxon>Pentapetalae</taxon>
        <taxon>Caryophyllales</taxon>
        <taxon>Chenopodiaceae</taxon>
        <taxon>Chenopodioideae</taxon>
        <taxon>Atripliceae</taxon>
        <taxon>Chenopodium</taxon>
    </lineage>
</organism>
<feature type="region of interest" description="Disordered" evidence="1">
    <location>
        <begin position="1"/>
        <end position="65"/>
    </location>
</feature>
<evidence type="ECO:0000313" key="2">
    <source>
        <dbReference type="EnsemblPlants" id="AUR62030610-RA:cds"/>
    </source>
</evidence>
<evidence type="ECO:0000256" key="1">
    <source>
        <dbReference type="SAM" id="MobiDB-lite"/>
    </source>
</evidence>
<dbReference type="AlphaFoldDB" id="A0A803MJM7"/>
<dbReference type="EnsemblPlants" id="AUR62030610-RA">
    <property type="protein sequence ID" value="AUR62030610-RA:cds"/>
    <property type="gene ID" value="AUR62030610"/>
</dbReference>
<feature type="compositionally biased region" description="Basic and acidic residues" evidence="1">
    <location>
        <begin position="30"/>
        <end position="65"/>
    </location>
</feature>
<reference evidence="2" key="1">
    <citation type="journal article" date="2017" name="Nature">
        <title>The genome of Chenopodium quinoa.</title>
        <authorList>
            <person name="Jarvis D.E."/>
            <person name="Ho Y.S."/>
            <person name="Lightfoot D.J."/>
            <person name="Schmoeckel S.M."/>
            <person name="Li B."/>
            <person name="Borm T.J.A."/>
            <person name="Ohyanagi H."/>
            <person name="Mineta K."/>
            <person name="Michell C.T."/>
            <person name="Saber N."/>
            <person name="Kharbatia N.M."/>
            <person name="Rupper R.R."/>
            <person name="Sharp A.R."/>
            <person name="Dally N."/>
            <person name="Boughton B.A."/>
            <person name="Woo Y.H."/>
            <person name="Gao G."/>
            <person name="Schijlen E.G.W.M."/>
            <person name="Guo X."/>
            <person name="Momin A.A."/>
            <person name="Negrao S."/>
            <person name="Al-Babili S."/>
            <person name="Gehring C."/>
            <person name="Roessner U."/>
            <person name="Jung C."/>
            <person name="Murphy K."/>
            <person name="Arold S.T."/>
            <person name="Gojobori T."/>
            <person name="van der Linden C.G."/>
            <person name="van Loo E.N."/>
            <person name="Jellen E.N."/>
            <person name="Maughan P.J."/>
            <person name="Tester M."/>
        </authorList>
    </citation>
    <scope>NUCLEOTIDE SEQUENCE [LARGE SCALE GENOMIC DNA]</scope>
    <source>
        <strain evidence="2">cv. PI 614886</strain>
    </source>
</reference>
<dbReference type="Gramene" id="AUR62030610-RA">
    <property type="protein sequence ID" value="AUR62030610-RA:cds"/>
    <property type="gene ID" value="AUR62030610"/>
</dbReference>
<dbReference type="Proteomes" id="UP000596660">
    <property type="component" value="Unplaced"/>
</dbReference>
<proteinExistence type="predicted"/>
<sequence length="668" mass="73242">MGDEMCSHGASEASGKIPQSDSKMAVGAKRRGEELEDDSHVSRKQIKTKDLQSEGIDTHEPETSKIDEFEEHMDIVETQSSQVLDKNAIENADAIQLGGSTKSTQLVDHNDSMPLDLNTEMCTDENSGHNNAVVSLEGPKKHSSCAKGKAILEHNRMPLGGNRLDLNAEDVASSANHEPFNTLKSQSNQQTRDTSDSGKTTGRLEDKDALRKWKEMKKNGFMSSSYGYGGIPAAPKQRGRKSKNEVLKQKMEQAKKEQVDRFTKIAAPSGLLNGLNPGIINHVRNSKQVHSIIQSLVKSEKRANRRQANEVRAESRELSERNTEQDIVKFSGVHGSGLSYVVSSLSSMPESNSLHDNHFSQHSSALYSSEDRSGYRDSATEERTYPNISLFSNSKNYSEDDILALKLASSTKASESTSCLSNEESANGSSVDTLSVKAATVASQWLQLLHQDIKGRLAALRRSKKRVRAVITTELPFLLSKEFPANQGNDPCVMKDSASGNPSKATAELHQSHWSKLFNQMDSSLSEEEKQLECWLNQVNEMMLHCDQGLQHVHWNAIFEMQHMGIVDNNLRSKINDPEKDLSVRAAAASIYSTCNFLSSRENVVHISSTSLPRENLELMHTGARVPGSTGAVLPPLGSFPGSGPAASTAGIAHVDDTLLITRISYAC</sequence>
<protein>
    <submittedName>
        <fullName evidence="2">Uncharacterized protein</fullName>
    </submittedName>
</protein>
<feature type="compositionally biased region" description="Polar residues" evidence="1">
    <location>
        <begin position="182"/>
        <end position="200"/>
    </location>
</feature>
<feature type="compositionally biased region" description="Basic and acidic residues" evidence="1">
    <location>
        <begin position="202"/>
        <end position="211"/>
    </location>
</feature>
<keyword evidence="3" id="KW-1185">Reference proteome</keyword>
<name>A0A803MJM7_CHEQI</name>
<accession>A0A803MJM7</accession>
<feature type="region of interest" description="Disordered" evidence="1">
    <location>
        <begin position="298"/>
        <end position="322"/>
    </location>
</feature>
<reference evidence="2" key="2">
    <citation type="submission" date="2021-03" db="UniProtKB">
        <authorList>
            <consortium name="EnsemblPlants"/>
        </authorList>
    </citation>
    <scope>IDENTIFICATION</scope>
</reference>
<feature type="region of interest" description="Disordered" evidence="1">
    <location>
        <begin position="224"/>
        <end position="245"/>
    </location>
</feature>
<dbReference type="PANTHER" id="PTHR33924:SF5">
    <property type="entry name" value="CATION-TRANSPORTING ATPASE"/>
    <property type="match status" value="1"/>
</dbReference>
<evidence type="ECO:0000313" key="3">
    <source>
        <dbReference type="Proteomes" id="UP000596660"/>
    </source>
</evidence>